<keyword evidence="2" id="KW-1185">Reference proteome</keyword>
<accession>A0ACC1QIR3</accession>
<proteinExistence type="predicted"/>
<organism evidence="1 2">
    <name type="scientific">Lecanicillium saksenae</name>
    <dbReference type="NCBI Taxonomy" id="468837"/>
    <lineage>
        <taxon>Eukaryota</taxon>
        <taxon>Fungi</taxon>
        <taxon>Dikarya</taxon>
        <taxon>Ascomycota</taxon>
        <taxon>Pezizomycotina</taxon>
        <taxon>Sordariomycetes</taxon>
        <taxon>Hypocreomycetidae</taxon>
        <taxon>Hypocreales</taxon>
        <taxon>Cordycipitaceae</taxon>
        <taxon>Lecanicillium</taxon>
    </lineage>
</organism>
<name>A0ACC1QIR3_9HYPO</name>
<sequence length="155" mass="17291">MLGIAMERAIPDYKETFLTDILRRRVEMSEKAQIGLHASKDALLAWQGKEAPALGDRSPAPILVIQPLNDTTTPADITERAYKSACDAGNEIHMSLYPSLEHTPSTAASAAEWIGWIDARFKDGRMHGKKRCTRETRVPFDAQHMHSPPELPPME</sequence>
<dbReference type="EMBL" id="JANAKD010001768">
    <property type="protein sequence ID" value="KAJ3476627.1"/>
    <property type="molecule type" value="Genomic_DNA"/>
</dbReference>
<protein>
    <submittedName>
        <fullName evidence="1">Uncharacterized protein</fullName>
    </submittedName>
</protein>
<reference evidence="1" key="1">
    <citation type="submission" date="2022-07" db="EMBL/GenBank/DDBJ databases">
        <title>Genome Sequence of Lecanicillium saksenae.</title>
        <authorList>
            <person name="Buettner E."/>
        </authorList>
    </citation>
    <scope>NUCLEOTIDE SEQUENCE</scope>
    <source>
        <strain evidence="1">VT-O1</strain>
    </source>
</reference>
<comment type="caution">
    <text evidence="1">The sequence shown here is derived from an EMBL/GenBank/DDBJ whole genome shotgun (WGS) entry which is preliminary data.</text>
</comment>
<evidence type="ECO:0000313" key="2">
    <source>
        <dbReference type="Proteomes" id="UP001148737"/>
    </source>
</evidence>
<dbReference type="Proteomes" id="UP001148737">
    <property type="component" value="Unassembled WGS sequence"/>
</dbReference>
<evidence type="ECO:0000313" key="1">
    <source>
        <dbReference type="EMBL" id="KAJ3476627.1"/>
    </source>
</evidence>
<gene>
    <name evidence="1" type="ORF">NLG97_g9068</name>
</gene>